<feature type="compositionally biased region" description="Polar residues" evidence="1">
    <location>
        <begin position="18"/>
        <end position="32"/>
    </location>
</feature>
<name>A0ABD1WQK3_9LAMI</name>
<keyword evidence="3" id="KW-1185">Reference proteome</keyword>
<dbReference type="EMBL" id="JBFOLJ010000003">
    <property type="protein sequence ID" value="KAL2550973.1"/>
    <property type="molecule type" value="Genomic_DNA"/>
</dbReference>
<evidence type="ECO:0000256" key="1">
    <source>
        <dbReference type="SAM" id="MobiDB-lite"/>
    </source>
</evidence>
<dbReference type="Proteomes" id="UP001604277">
    <property type="component" value="Unassembled WGS sequence"/>
</dbReference>
<dbReference type="AlphaFoldDB" id="A0ABD1WQK3"/>
<accession>A0ABD1WQK3</accession>
<gene>
    <name evidence="2" type="ORF">Fot_12503</name>
</gene>
<sequence>MTYNVCGAKGHNKRYHNGTESSQNESTINANEATGEIPVSQYVPAFPSDDIRNEGLQSSRGEEKSSLCEDQPANGERDSKLSATHLQKNGRNLDEFVTDLSRPLNSALICAA</sequence>
<evidence type="ECO:0000313" key="3">
    <source>
        <dbReference type="Proteomes" id="UP001604277"/>
    </source>
</evidence>
<feature type="region of interest" description="Disordered" evidence="1">
    <location>
        <begin position="1"/>
        <end position="85"/>
    </location>
</feature>
<reference evidence="3" key="1">
    <citation type="submission" date="2024-07" db="EMBL/GenBank/DDBJ databases">
        <title>Two chromosome-level genome assemblies of Korean endemic species Abeliophyllum distichum and Forsythia ovata (Oleaceae).</title>
        <authorList>
            <person name="Jang H."/>
        </authorList>
    </citation>
    <scope>NUCLEOTIDE SEQUENCE [LARGE SCALE GENOMIC DNA]</scope>
</reference>
<proteinExistence type="predicted"/>
<protein>
    <submittedName>
        <fullName evidence="2">Uncharacterized protein</fullName>
    </submittedName>
</protein>
<comment type="caution">
    <text evidence="2">The sequence shown here is derived from an EMBL/GenBank/DDBJ whole genome shotgun (WGS) entry which is preliminary data.</text>
</comment>
<organism evidence="2 3">
    <name type="scientific">Forsythia ovata</name>
    <dbReference type="NCBI Taxonomy" id="205694"/>
    <lineage>
        <taxon>Eukaryota</taxon>
        <taxon>Viridiplantae</taxon>
        <taxon>Streptophyta</taxon>
        <taxon>Embryophyta</taxon>
        <taxon>Tracheophyta</taxon>
        <taxon>Spermatophyta</taxon>
        <taxon>Magnoliopsida</taxon>
        <taxon>eudicotyledons</taxon>
        <taxon>Gunneridae</taxon>
        <taxon>Pentapetalae</taxon>
        <taxon>asterids</taxon>
        <taxon>lamiids</taxon>
        <taxon>Lamiales</taxon>
        <taxon>Oleaceae</taxon>
        <taxon>Forsythieae</taxon>
        <taxon>Forsythia</taxon>
    </lineage>
</organism>
<evidence type="ECO:0000313" key="2">
    <source>
        <dbReference type="EMBL" id="KAL2550973.1"/>
    </source>
</evidence>